<dbReference type="Pfam" id="PF00107">
    <property type="entry name" value="ADH_zinc_N"/>
    <property type="match status" value="1"/>
</dbReference>
<dbReference type="InterPro" id="IPR011032">
    <property type="entry name" value="GroES-like_sf"/>
</dbReference>
<evidence type="ECO:0000259" key="1">
    <source>
        <dbReference type="SMART" id="SM00829"/>
    </source>
</evidence>
<dbReference type="Proteomes" id="UP000321058">
    <property type="component" value="Unassembled WGS sequence"/>
</dbReference>
<dbReference type="InterPro" id="IPR051397">
    <property type="entry name" value="Zn-ADH-like_protein"/>
</dbReference>
<proteinExistence type="predicted"/>
<dbReference type="SUPFAM" id="SSF50129">
    <property type="entry name" value="GroES-like"/>
    <property type="match status" value="1"/>
</dbReference>
<dbReference type="PANTHER" id="PTHR43677:SF4">
    <property type="entry name" value="QUINONE OXIDOREDUCTASE-LIKE PROTEIN 2"/>
    <property type="match status" value="1"/>
</dbReference>
<evidence type="ECO:0000313" key="2">
    <source>
        <dbReference type="EMBL" id="GEP56754.1"/>
    </source>
</evidence>
<dbReference type="PANTHER" id="PTHR43677">
    <property type="entry name" value="SHORT-CHAIN DEHYDROGENASE/REDUCTASE"/>
    <property type="match status" value="1"/>
</dbReference>
<dbReference type="InterPro" id="IPR013149">
    <property type="entry name" value="ADH-like_C"/>
</dbReference>
<gene>
    <name evidence="2" type="ORF">RSO01_39200</name>
</gene>
<evidence type="ECO:0000313" key="3">
    <source>
        <dbReference type="Proteomes" id="UP000321058"/>
    </source>
</evidence>
<name>A0A512NCW3_9HYPH</name>
<organism evidence="2 3">
    <name type="scientific">Reyranella soli</name>
    <dbReference type="NCBI Taxonomy" id="1230389"/>
    <lineage>
        <taxon>Bacteria</taxon>
        <taxon>Pseudomonadati</taxon>
        <taxon>Pseudomonadota</taxon>
        <taxon>Alphaproteobacteria</taxon>
        <taxon>Hyphomicrobiales</taxon>
        <taxon>Reyranellaceae</taxon>
        <taxon>Reyranella</taxon>
    </lineage>
</organism>
<dbReference type="Gene3D" id="3.40.50.720">
    <property type="entry name" value="NAD(P)-binding Rossmann-like Domain"/>
    <property type="match status" value="1"/>
</dbReference>
<dbReference type="SUPFAM" id="SSF51735">
    <property type="entry name" value="NAD(P)-binding Rossmann-fold domains"/>
    <property type="match status" value="1"/>
</dbReference>
<dbReference type="Pfam" id="PF08240">
    <property type="entry name" value="ADH_N"/>
    <property type="match status" value="1"/>
</dbReference>
<sequence>MRALVCEAYGPIDSLKIADVPVPEPKAGEVLLRVGAAGVSFAAMLGVQGKHQNKPPLPYVPGNEMAGHIVTLGPGVTDLSVGQRVATGVSQGAFAEYAVATAANVVPIPETMPYAQATNFPTLYPTAYGALKWKADMQPGEVLLVHGAGGGSGLTAIEVGKAMGAVVIASAGGADKLAAAKEAGADHLIDYRSEDLRSRVLELTGGRGADVIYDPVGGSAFDVSLRCVAPEGRLIPMGFASGTIPQIPANILLVKNVTVIGFYYGYYTGWGGRGEPTEKDMASLAKRRAMVTAAQTELMRWFTEDKLRATVAGTFDLADWVQGFKLIEERTVVGKAVLVP</sequence>
<dbReference type="AlphaFoldDB" id="A0A512NCW3"/>
<keyword evidence="3" id="KW-1185">Reference proteome</keyword>
<dbReference type="GO" id="GO:0016491">
    <property type="term" value="F:oxidoreductase activity"/>
    <property type="evidence" value="ECO:0007669"/>
    <property type="project" value="InterPro"/>
</dbReference>
<dbReference type="InterPro" id="IPR036291">
    <property type="entry name" value="NAD(P)-bd_dom_sf"/>
</dbReference>
<dbReference type="InterPro" id="IPR020843">
    <property type="entry name" value="ER"/>
</dbReference>
<accession>A0A512NCW3</accession>
<dbReference type="OrthoDB" id="4190732at2"/>
<comment type="caution">
    <text evidence="2">The sequence shown here is derived from an EMBL/GenBank/DDBJ whole genome shotgun (WGS) entry which is preliminary data.</text>
</comment>
<protein>
    <submittedName>
        <fullName evidence="2">Zinc-binding dehydrogenase</fullName>
    </submittedName>
</protein>
<dbReference type="SMART" id="SM00829">
    <property type="entry name" value="PKS_ER"/>
    <property type="match status" value="1"/>
</dbReference>
<dbReference type="InterPro" id="IPR013154">
    <property type="entry name" value="ADH-like_N"/>
</dbReference>
<dbReference type="CDD" id="cd08241">
    <property type="entry name" value="QOR1"/>
    <property type="match status" value="1"/>
</dbReference>
<feature type="domain" description="Enoyl reductase (ER)" evidence="1">
    <location>
        <begin position="10"/>
        <end position="338"/>
    </location>
</feature>
<dbReference type="Gene3D" id="3.90.180.10">
    <property type="entry name" value="Medium-chain alcohol dehydrogenases, catalytic domain"/>
    <property type="match status" value="1"/>
</dbReference>
<reference evidence="2 3" key="1">
    <citation type="submission" date="2019-07" db="EMBL/GenBank/DDBJ databases">
        <title>Whole genome shotgun sequence of Reyranella soli NBRC 108950.</title>
        <authorList>
            <person name="Hosoyama A."/>
            <person name="Uohara A."/>
            <person name="Ohji S."/>
            <person name="Ichikawa N."/>
        </authorList>
    </citation>
    <scope>NUCLEOTIDE SEQUENCE [LARGE SCALE GENOMIC DNA]</scope>
    <source>
        <strain evidence="2 3">NBRC 108950</strain>
    </source>
</reference>
<dbReference type="RefSeq" id="WP_147150992.1">
    <property type="nucleotide sequence ID" value="NZ_BKAJ01000069.1"/>
</dbReference>
<dbReference type="EMBL" id="BKAJ01000069">
    <property type="protein sequence ID" value="GEP56754.1"/>
    <property type="molecule type" value="Genomic_DNA"/>
</dbReference>